<keyword evidence="2" id="KW-0456">Lyase</keyword>
<dbReference type="RefSeq" id="WP_092050734.1">
    <property type="nucleotide sequence ID" value="NZ_FOQD01000009.1"/>
</dbReference>
<comment type="similarity">
    <text evidence="1">Belongs to the DSD1 family.</text>
</comment>
<dbReference type="InterPro" id="IPR026956">
    <property type="entry name" value="D-ser_dehydrat-like_dom"/>
</dbReference>
<dbReference type="GO" id="GO:0036088">
    <property type="term" value="P:D-serine catabolic process"/>
    <property type="evidence" value="ECO:0007669"/>
    <property type="project" value="TreeGrafter"/>
</dbReference>
<dbReference type="STRING" id="1576369.SAMN05421753_10959"/>
<sequence>MVTTFAAAAGTLPATPALVIDLPTVERNLRRLADDVRRHHLSLRPHTKTHKSRRMARLQMVAGASGLTVAKVGEAEVMADECSDILVAYPAIDPARTQRLAQLAGRCIIRVAVDSVEGVTSLATAARQTGTTIGILVDLDVGFRRTGVQSPQAALELAQIVSKLEPALRLDGIFFYPGHVWSPAAEQHEELRRIDAVLAETIDLWKQLGLSTGIVSGGSTPSAYQSDLISSQTEIRPGTYIYNDMNTVRAGFCNLEDVAAAIVCTVVSTAVPGKAVIDAGTKTLTSDRNARVPESGYGCILEYPEASLTRLSEEHGEIDLSNSPNKTHVGERVTVIPNHICPCVNLQDRVWLQHANGDLESLNVDTRGMLS</sequence>
<dbReference type="Pfam" id="PF14031">
    <property type="entry name" value="D-ser_dehydrat"/>
    <property type="match status" value="1"/>
</dbReference>
<dbReference type="InterPro" id="IPR042208">
    <property type="entry name" value="D-ser_dehydrat-like_sf"/>
</dbReference>
<feature type="domain" description="D-serine dehydratase-like" evidence="3">
    <location>
        <begin position="259"/>
        <end position="354"/>
    </location>
</feature>
<dbReference type="Gene3D" id="3.20.20.10">
    <property type="entry name" value="Alanine racemase"/>
    <property type="match status" value="1"/>
</dbReference>
<dbReference type="OrthoDB" id="9788869at2"/>
<dbReference type="InterPro" id="IPR051466">
    <property type="entry name" value="D-amino_acid_metab_enzyme"/>
</dbReference>
<evidence type="ECO:0000259" key="3">
    <source>
        <dbReference type="SMART" id="SM01119"/>
    </source>
</evidence>
<keyword evidence="5" id="KW-1185">Reference proteome</keyword>
<evidence type="ECO:0000313" key="4">
    <source>
        <dbReference type="EMBL" id="SFI45555.1"/>
    </source>
</evidence>
<dbReference type="PANTHER" id="PTHR28004:SF2">
    <property type="entry name" value="D-SERINE DEHYDRATASE"/>
    <property type="match status" value="1"/>
</dbReference>
<dbReference type="InterPro" id="IPR029066">
    <property type="entry name" value="PLP-binding_barrel"/>
</dbReference>
<gene>
    <name evidence="4" type="ORF">SAMN05421753_10959</name>
</gene>
<organism evidence="4 5">
    <name type="scientific">Planctomicrobium piriforme</name>
    <dbReference type="NCBI Taxonomy" id="1576369"/>
    <lineage>
        <taxon>Bacteria</taxon>
        <taxon>Pseudomonadati</taxon>
        <taxon>Planctomycetota</taxon>
        <taxon>Planctomycetia</taxon>
        <taxon>Planctomycetales</taxon>
        <taxon>Planctomycetaceae</taxon>
        <taxon>Planctomicrobium</taxon>
    </lineage>
</organism>
<dbReference type="SMART" id="SM01119">
    <property type="entry name" value="D-ser_dehydrat"/>
    <property type="match status" value="1"/>
</dbReference>
<protein>
    <submittedName>
        <fullName evidence="4">D-serine deaminase, pyridoxal phosphate-dependent</fullName>
    </submittedName>
</protein>
<dbReference type="Gene3D" id="2.40.37.20">
    <property type="entry name" value="D-serine dehydratase-like domain"/>
    <property type="match status" value="1"/>
</dbReference>
<evidence type="ECO:0000256" key="2">
    <source>
        <dbReference type="ARBA" id="ARBA00023239"/>
    </source>
</evidence>
<accession>A0A1I3IC11</accession>
<dbReference type="Pfam" id="PF01168">
    <property type="entry name" value="Ala_racemase_N"/>
    <property type="match status" value="1"/>
</dbReference>
<dbReference type="EMBL" id="FOQD01000009">
    <property type="protein sequence ID" value="SFI45555.1"/>
    <property type="molecule type" value="Genomic_DNA"/>
</dbReference>
<dbReference type="SUPFAM" id="SSF51419">
    <property type="entry name" value="PLP-binding barrel"/>
    <property type="match status" value="1"/>
</dbReference>
<dbReference type="GO" id="GO:0008721">
    <property type="term" value="F:D-serine ammonia-lyase activity"/>
    <property type="evidence" value="ECO:0007669"/>
    <property type="project" value="TreeGrafter"/>
</dbReference>
<evidence type="ECO:0000256" key="1">
    <source>
        <dbReference type="ARBA" id="ARBA00005323"/>
    </source>
</evidence>
<dbReference type="Proteomes" id="UP000199518">
    <property type="component" value="Unassembled WGS sequence"/>
</dbReference>
<dbReference type="AlphaFoldDB" id="A0A1I3IC11"/>
<evidence type="ECO:0000313" key="5">
    <source>
        <dbReference type="Proteomes" id="UP000199518"/>
    </source>
</evidence>
<proteinExistence type="inferred from homology"/>
<name>A0A1I3IC11_9PLAN</name>
<dbReference type="InterPro" id="IPR001608">
    <property type="entry name" value="Ala_racemase_N"/>
</dbReference>
<dbReference type="PANTHER" id="PTHR28004">
    <property type="entry name" value="ZGC:162816-RELATED"/>
    <property type="match status" value="1"/>
</dbReference>
<reference evidence="5" key="1">
    <citation type="submission" date="2016-10" db="EMBL/GenBank/DDBJ databases">
        <authorList>
            <person name="Varghese N."/>
            <person name="Submissions S."/>
        </authorList>
    </citation>
    <scope>NUCLEOTIDE SEQUENCE [LARGE SCALE GENOMIC DNA]</scope>
    <source>
        <strain evidence="5">DSM 26348</strain>
    </source>
</reference>